<protein>
    <submittedName>
        <fullName evidence="1">Uncharacterized protein</fullName>
    </submittedName>
</protein>
<dbReference type="EMBL" id="CAJNOR010009221">
    <property type="protein sequence ID" value="CAF1642355.1"/>
    <property type="molecule type" value="Genomic_DNA"/>
</dbReference>
<comment type="caution">
    <text evidence="1">The sequence shown here is derived from an EMBL/GenBank/DDBJ whole genome shotgun (WGS) entry which is preliminary data.</text>
</comment>
<dbReference type="Proteomes" id="UP000663828">
    <property type="component" value="Unassembled WGS sequence"/>
</dbReference>
<dbReference type="AlphaFoldDB" id="A0A816E303"/>
<organism evidence="1 2">
    <name type="scientific">Adineta ricciae</name>
    <name type="common">Rotifer</name>
    <dbReference type="NCBI Taxonomy" id="249248"/>
    <lineage>
        <taxon>Eukaryota</taxon>
        <taxon>Metazoa</taxon>
        <taxon>Spiralia</taxon>
        <taxon>Gnathifera</taxon>
        <taxon>Rotifera</taxon>
        <taxon>Eurotatoria</taxon>
        <taxon>Bdelloidea</taxon>
        <taxon>Adinetida</taxon>
        <taxon>Adinetidae</taxon>
        <taxon>Adineta</taxon>
    </lineage>
</organism>
<keyword evidence="2" id="KW-1185">Reference proteome</keyword>
<evidence type="ECO:0000313" key="2">
    <source>
        <dbReference type="Proteomes" id="UP000663828"/>
    </source>
</evidence>
<gene>
    <name evidence="1" type="ORF">XAT740_LOCUS53543</name>
</gene>
<evidence type="ECO:0000313" key="1">
    <source>
        <dbReference type="EMBL" id="CAF1642355.1"/>
    </source>
</evidence>
<proteinExistence type="predicted"/>
<name>A0A816E303_ADIRI</name>
<accession>A0A816E303</accession>
<reference evidence="1" key="1">
    <citation type="submission" date="2021-02" db="EMBL/GenBank/DDBJ databases">
        <authorList>
            <person name="Nowell W R."/>
        </authorList>
    </citation>
    <scope>NUCLEOTIDE SEQUENCE</scope>
</reference>
<sequence>MTTFLTLTLSTLAVIALIVALGLIMAYTFVKRTERGKVSTSVFSNQLSSTIIDVDDLPDTQQQQGITVISNDIIDHNSHRHQHLQRGTLSVIDSVPSATDQSTITPDMEIVDPLTEKITLEY</sequence>